<feature type="domain" description="PPIase FKBP-type" evidence="7">
    <location>
        <begin position="58"/>
        <end position="144"/>
    </location>
</feature>
<dbReference type="PROSITE" id="PS50059">
    <property type="entry name" value="FKBP_PPIASE"/>
    <property type="match status" value="1"/>
</dbReference>
<protein>
    <recommendedName>
        <fullName evidence="6">Peptidyl-prolyl cis-trans isomerase</fullName>
        <ecNumber evidence="6">5.2.1.8</ecNumber>
    </recommendedName>
</protein>
<evidence type="ECO:0000256" key="1">
    <source>
        <dbReference type="ARBA" id="ARBA00000971"/>
    </source>
</evidence>
<dbReference type="InterPro" id="IPR001179">
    <property type="entry name" value="PPIase_FKBP_dom"/>
</dbReference>
<dbReference type="GO" id="GO:0006457">
    <property type="term" value="P:protein folding"/>
    <property type="evidence" value="ECO:0007669"/>
    <property type="project" value="InterPro"/>
</dbReference>
<reference evidence="8 9" key="1">
    <citation type="submission" date="2020-04" db="EMBL/GenBank/DDBJ databases">
        <title>Genome analysis and antimicrobial resistance characteristics of Chryseobacterium aquaticum isolated from farmed salmonids.</title>
        <authorList>
            <person name="Saticioglu I.B."/>
            <person name="Duman M."/>
            <person name="Altun S."/>
        </authorList>
    </citation>
    <scope>NUCLEOTIDE SEQUENCE [LARGE SCALE GENOMIC DNA]</scope>
    <source>
        <strain evidence="8 9">C-174</strain>
    </source>
</reference>
<dbReference type="InterPro" id="IPR000774">
    <property type="entry name" value="PPIase_FKBP_N"/>
</dbReference>
<dbReference type="AlphaFoldDB" id="A0A848N7R9"/>
<evidence type="ECO:0000256" key="4">
    <source>
        <dbReference type="ARBA" id="ARBA00023235"/>
    </source>
</evidence>
<evidence type="ECO:0000259" key="7">
    <source>
        <dbReference type="PROSITE" id="PS50059"/>
    </source>
</evidence>
<evidence type="ECO:0000256" key="5">
    <source>
        <dbReference type="PROSITE-ProRule" id="PRU00277"/>
    </source>
</evidence>
<evidence type="ECO:0000313" key="8">
    <source>
        <dbReference type="EMBL" id="NMR34798.1"/>
    </source>
</evidence>
<dbReference type="Pfam" id="PF00254">
    <property type="entry name" value="FKBP_C"/>
    <property type="match status" value="1"/>
</dbReference>
<dbReference type="FunFam" id="3.10.50.40:FF:000006">
    <property type="entry name" value="Peptidyl-prolyl cis-trans isomerase"/>
    <property type="match status" value="1"/>
</dbReference>
<gene>
    <name evidence="8" type="ORF">HIO71_11410</name>
</gene>
<keyword evidence="3 5" id="KW-0697">Rotamase</keyword>
<comment type="catalytic activity">
    <reaction evidence="1 5 6">
        <text>[protein]-peptidylproline (omega=180) = [protein]-peptidylproline (omega=0)</text>
        <dbReference type="Rhea" id="RHEA:16237"/>
        <dbReference type="Rhea" id="RHEA-COMP:10747"/>
        <dbReference type="Rhea" id="RHEA-COMP:10748"/>
        <dbReference type="ChEBI" id="CHEBI:83833"/>
        <dbReference type="ChEBI" id="CHEBI:83834"/>
        <dbReference type="EC" id="5.2.1.8"/>
    </reaction>
</comment>
<comment type="caution">
    <text evidence="8">The sequence shown here is derived from an EMBL/GenBank/DDBJ whole genome shotgun (WGS) entry which is preliminary data.</text>
</comment>
<evidence type="ECO:0000256" key="2">
    <source>
        <dbReference type="ARBA" id="ARBA00006577"/>
    </source>
</evidence>
<dbReference type="Gene3D" id="3.10.50.40">
    <property type="match status" value="1"/>
</dbReference>
<evidence type="ECO:0000256" key="3">
    <source>
        <dbReference type="ARBA" id="ARBA00023110"/>
    </source>
</evidence>
<dbReference type="Proteomes" id="UP000548067">
    <property type="component" value="Unassembled WGS sequence"/>
</dbReference>
<sequence length="144" mass="15988">MGVADLLFKRKKEQAEKNLKDGQEYMLEYGKRESVVQLPSGLQYEIITEGDGPKPGPKSMVKCHYHGTTIGGKVFDSSVKRGTPASFPLNKVIKGWTEGLQLMSVGSKWKLIIPPHLAYGDQQISKEIGPNSTLVFQVELLEIK</sequence>
<dbReference type="InterPro" id="IPR046357">
    <property type="entry name" value="PPIase_dom_sf"/>
</dbReference>
<dbReference type="RefSeq" id="WP_083477539.1">
    <property type="nucleotide sequence ID" value="NZ_JABCJF010000005.1"/>
</dbReference>
<organism evidence="8 9">
    <name type="scientific">Chryseobacterium aquaticum</name>
    <dbReference type="NCBI Taxonomy" id="452084"/>
    <lineage>
        <taxon>Bacteria</taxon>
        <taxon>Pseudomonadati</taxon>
        <taxon>Bacteroidota</taxon>
        <taxon>Flavobacteriia</taxon>
        <taxon>Flavobacteriales</taxon>
        <taxon>Weeksellaceae</taxon>
        <taxon>Chryseobacterium group</taxon>
        <taxon>Chryseobacterium</taxon>
    </lineage>
</organism>
<dbReference type="EC" id="5.2.1.8" evidence="6"/>
<accession>A0A848N7R9</accession>
<dbReference type="OrthoDB" id="9814548at2"/>
<evidence type="ECO:0000313" key="9">
    <source>
        <dbReference type="Proteomes" id="UP000548067"/>
    </source>
</evidence>
<dbReference type="GO" id="GO:0003755">
    <property type="term" value="F:peptidyl-prolyl cis-trans isomerase activity"/>
    <property type="evidence" value="ECO:0007669"/>
    <property type="project" value="UniProtKB-UniRule"/>
</dbReference>
<name>A0A848N7R9_9FLAO</name>
<dbReference type="PANTHER" id="PTHR43811">
    <property type="entry name" value="FKBP-TYPE PEPTIDYL-PROLYL CIS-TRANS ISOMERASE FKPA"/>
    <property type="match status" value="1"/>
</dbReference>
<proteinExistence type="inferred from homology"/>
<evidence type="ECO:0000256" key="6">
    <source>
        <dbReference type="RuleBase" id="RU003915"/>
    </source>
</evidence>
<dbReference type="Pfam" id="PF01346">
    <property type="entry name" value="FKBP_N"/>
    <property type="match status" value="1"/>
</dbReference>
<comment type="similarity">
    <text evidence="2 6">Belongs to the FKBP-type PPIase family.</text>
</comment>
<keyword evidence="4 5" id="KW-0413">Isomerase</keyword>
<dbReference type="PANTHER" id="PTHR43811:SF19">
    <property type="entry name" value="39 KDA FK506-BINDING NUCLEAR PROTEIN"/>
    <property type="match status" value="1"/>
</dbReference>
<dbReference type="SUPFAM" id="SSF54534">
    <property type="entry name" value="FKBP-like"/>
    <property type="match status" value="1"/>
</dbReference>
<dbReference type="EMBL" id="JABCJF010000005">
    <property type="protein sequence ID" value="NMR34798.1"/>
    <property type="molecule type" value="Genomic_DNA"/>
</dbReference>